<reference evidence="2" key="1">
    <citation type="submission" date="2022-11" db="UniProtKB">
        <authorList>
            <consortium name="WormBaseParasite"/>
        </authorList>
    </citation>
    <scope>IDENTIFICATION</scope>
</reference>
<name>A0AC34QZ72_9BILA</name>
<sequence>MNILRVWGGGTYESDICYEWADEKGILIWQDMMFACALYPVDEDFLNNVKKEINHQIRRLRHHPSVLVWTGNNENHVAIKSNWWQSANYSTETMIDDYLKLYKETIGSIVKELDPSRPYLLSSPSNGAVTEQYGGMDDNPNSEFYGDVHFYSETKNLWKDFSYMIPRCATEYGVQSLPLK</sequence>
<accession>A0AC34QZ72</accession>
<evidence type="ECO:0000313" key="1">
    <source>
        <dbReference type="Proteomes" id="UP000887576"/>
    </source>
</evidence>
<dbReference type="Proteomes" id="UP000887576">
    <property type="component" value="Unplaced"/>
</dbReference>
<dbReference type="WBParaSite" id="JU765_v2.g2056.t1">
    <property type="protein sequence ID" value="JU765_v2.g2056.t1"/>
    <property type="gene ID" value="JU765_v2.g2056"/>
</dbReference>
<proteinExistence type="predicted"/>
<evidence type="ECO:0000313" key="2">
    <source>
        <dbReference type="WBParaSite" id="JU765_v2.g2056.t1"/>
    </source>
</evidence>
<organism evidence="1 2">
    <name type="scientific">Panagrolaimus sp. JU765</name>
    <dbReference type="NCBI Taxonomy" id="591449"/>
    <lineage>
        <taxon>Eukaryota</taxon>
        <taxon>Metazoa</taxon>
        <taxon>Ecdysozoa</taxon>
        <taxon>Nematoda</taxon>
        <taxon>Chromadorea</taxon>
        <taxon>Rhabditida</taxon>
        <taxon>Tylenchina</taxon>
        <taxon>Panagrolaimomorpha</taxon>
        <taxon>Panagrolaimoidea</taxon>
        <taxon>Panagrolaimidae</taxon>
        <taxon>Panagrolaimus</taxon>
    </lineage>
</organism>
<protein>
    <submittedName>
        <fullName evidence="2">Glycoside hydrolase family 2 catalytic domain-containing protein</fullName>
    </submittedName>
</protein>